<reference evidence="7 8" key="1">
    <citation type="submission" date="2018-04" db="EMBL/GenBank/DDBJ databases">
        <title>Bordetella sp. HZ20 isolated from seawater.</title>
        <authorList>
            <person name="Sun C."/>
        </authorList>
    </citation>
    <scope>NUCLEOTIDE SEQUENCE [LARGE SCALE GENOMIC DNA]</scope>
    <source>
        <strain evidence="7 8">HZ20</strain>
    </source>
</reference>
<dbReference type="InterPro" id="IPR002645">
    <property type="entry name" value="STAS_dom"/>
</dbReference>
<dbReference type="KEGG" id="boz:DBV39_07635"/>
<dbReference type="NCBIfam" id="TIGR00815">
    <property type="entry name" value="sulP"/>
    <property type="match status" value="1"/>
</dbReference>
<evidence type="ECO:0000256" key="3">
    <source>
        <dbReference type="ARBA" id="ARBA00022989"/>
    </source>
</evidence>
<feature type="transmembrane region" description="Helical" evidence="5">
    <location>
        <begin position="366"/>
        <end position="385"/>
    </location>
</feature>
<dbReference type="InterPro" id="IPR011547">
    <property type="entry name" value="SLC26A/SulP_dom"/>
</dbReference>
<dbReference type="Proteomes" id="UP000244571">
    <property type="component" value="Chromosome"/>
</dbReference>
<feature type="domain" description="STAS" evidence="6">
    <location>
        <begin position="451"/>
        <end position="562"/>
    </location>
</feature>
<dbReference type="Pfam" id="PF00916">
    <property type="entry name" value="Sulfate_transp"/>
    <property type="match status" value="1"/>
</dbReference>
<evidence type="ECO:0000256" key="2">
    <source>
        <dbReference type="ARBA" id="ARBA00022692"/>
    </source>
</evidence>
<dbReference type="InterPro" id="IPR001902">
    <property type="entry name" value="SLC26A/SulP_fam"/>
</dbReference>
<dbReference type="EMBL" id="CP028901">
    <property type="protein sequence ID" value="AWB33601.1"/>
    <property type="molecule type" value="Genomic_DNA"/>
</dbReference>
<dbReference type="Gene3D" id="3.30.750.24">
    <property type="entry name" value="STAS domain"/>
    <property type="match status" value="1"/>
</dbReference>
<dbReference type="PANTHER" id="PTHR11814">
    <property type="entry name" value="SULFATE TRANSPORTER"/>
    <property type="match status" value="1"/>
</dbReference>
<evidence type="ECO:0000313" key="8">
    <source>
        <dbReference type="Proteomes" id="UP000244571"/>
    </source>
</evidence>
<dbReference type="GO" id="GO:0016020">
    <property type="term" value="C:membrane"/>
    <property type="evidence" value="ECO:0007669"/>
    <property type="project" value="UniProtKB-SubCell"/>
</dbReference>
<feature type="transmembrane region" description="Helical" evidence="5">
    <location>
        <begin position="263"/>
        <end position="283"/>
    </location>
</feature>
<accession>A0A2R4XII9</accession>
<name>A0A2R4XII9_9BURK</name>
<keyword evidence="4 5" id="KW-0472">Membrane</keyword>
<sequence>MCMNSPFFPWLKDSRLDGKTVTGDLSAALVVTLMLIPQSLAYALLAGMPAHIGLYASVLPLIGYAIFGKSPALAVGPVAIASVMTFDALIPFFEPGSSEWIAGGMFLAVASGLILMVFGFLRFGFIAALLSHPVMSGFVTGAAILIILGQIKTLTGIPVTGGTALQQLQQLLANMGDVNWVTLSVGLSTFLLLLLARRLAGRLFKLAGVRGLLLDILTKASPLAMIAIVTLVLVSTGYNSDTQTVGSIPTGLPTLMLPPISSAYNSLLISALLIGVVGFIESVSMARAIGRIRQVSTDSDAELRGLGAANLLSGLSGAFPVTGGLSRSVVNLDAGARSPLAGVFSAILMVAVLLGTGQYLESLPLASLAALIIVAISSLLDWHTLRECIRFDRADAAGWLVTFLGVLFFGVEHGIMLGIALSVGTVLWRQSRPHIAIIGRIPGTEHFRNVQRHRVETLDNAVFLRVDANLFFANWDRIREFIDQQARHLSNKGKVVLSMASVSDIDSTALEGLQELARDLNSRQIELSLCEVKGPISDKLKRVHLFEQVTLHLSNNEAFEAINRNVHCTKQVSEPT</sequence>
<feature type="transmembrane region" description="Helical" evidence="5">
    <location>
        <begin position="137"/>
        <end position="160"/>
    </location>
</feature>
<keyword evidence="8" id="KW-1185">Reference proteome</keyword>
<dbReference type="PROSITE" id="PS50801">
    <property type="entry name" value="STAS"/>
    <property type="match status" value="1"/>
</dbReference>
<feature type="transmembrane region" description="Helical" evidence="5">
    <location>
        <begin position="212"/>
        <end position="234"/>
    </location>
</feature>
<keyword evidence="2 5" id="KW-0812">Transmembrane</keyword>
<evidence type="ECO:0000256" key="5">
    <source>
        <dbReference type="SAM" id="Phobius"/>
    </source>
</evidence>
<feature type="transmembrane region" description="Helical" evidence="5">
    <location>
        <begin position="105"/>
        <end position="130"/>
    </location>
</feature>
<dbReference type="AlphaFoldDB" id="A0A2R4XII9"/>
<keyword evidence="3 5" id="KW-1133">Transmembrane helix</keyword>
<dbReference type="CDD" id="cd07042">
    <property type="entry name" value="STAS_SulP_like_sulfate_transporter"/>
    <property type="match status" value="1"/>
</dbReference>
<protein>
    <submittedName>
        <fullName evidence="7">Sodium-independent anion transporter</fullName>
    </submittedName>
</protein>
<feature type="transmembrane region" description="Helical" evidence="5">
    <location>
        <begin position="397"/>
        <end position="428"/>
    </location>
</feature>
<dbReference type="Pfam" id="PF01740">
    <property type="entry name" value="STAS"/>
    <property type="match status" value="1"/>
</dbReference>
<proteinExistence type="predicted"/>
<gene>
    <name evidence="7" type="ORF">DBV39_07635</name>
</gene>
<evidence type="ECO:0000259" key="6">
    <source>
        <dbReference type="PROSITE" id="PS50801"/>
    </source>
</evidence>
<organism evidence="7 8">
    <name type="scientific">Orrella marina</name>
    <dbReference type="NCBI Taxonomy" id="2163011"/>
    <lineage>
        <taxon>Bacteria</taxon>
        <taxon>Pseudomonadati</taxon>
        <taxon>Pseudomonadota</taxon>
        <taxon>Betaproteobacteria</taxon>
        <taxon>Burkholderiales</taxon>
        <taxon>Alcaligenaceae</taxon>
        <taxon>Orrella</taxon>
    </lineage>
</organism>
<feature type="transmembrane region" description="Helical" evidence="5">
    <location>
        <begin position="180"/>
        <end position="200"/>
    </location>
</feature>
<evidence type="ECO:0000256" key="4">
    <source>
        <dbReference type="ARBA" id="ARBA00023136"/>
    </source>
</evidence>
<feature type="transmembrane region" description="Helical" evidence="5">
    <location>
        <begin position="21"/>
        <end position="44"/>
    </location>
</feature>
<comment type="subcellular location">
    <subcellularLocation>
        <location evidence="1">Membrane</location>
        <topology evidence="1">Multi-pass membrane protein</topology>
    </subcellularLocation>
</comment>
<evidence type="ECO:0000313" key="7">
    <source>
        <dbReference type="EMBL" id="AWB33601.1"/>
    </source>
</evidence>
<dbReference type="GO" id="GO:0055085">
    <property type="term" value="P:transmembrane transport"/>
    <property type="evidence" value="ECO:0007669"/>
    <property type="project" value="InterPro"/>
</dbReference>
<evidence type="ECO:0000256" key="1">
    <source>
        <dbReference type="ARBA" id="ARBA00004141"/>
    </source>
</evidence>
<dbReference type="InterPro" id="IPR036513">
    <property type="entry name" value="STAS_dom_sf"/>
</dbReference>
<feature type="transmembrane region" description="Helical" evidence="5">
    <location>
        <begin position="340"/>
        <end position="360"/>
    </location>
</feature>
<dbReference type="SUPFAM" id="SSF52091">
    <property type="entry name" value="SpoIIaa-like"/>
    <property type="match status" value="1"/>
</dbReference>